<evidence type="ECO:0000313" key="2">
    <source>
        <dbReference type="Proteomes" id="UP000625551"/>
    </source>
</evidence>
<dbReference type="Proteomes" id="UP000625551">
    <property type="component" value="Unassembled WGS sequence"/>
</dbReference>
<organism evidence="1 2">
    <name type="scientific">Pontibacter aquaedesilientis</name>
    <dbReference type="NCBI Taxonomy" id="2766980"/>
    <lineage>
        <taxon>Bacteria</taxon>
        <taxon>Pseudomonadati</taxon>
        <taxon>Bacteroidota</taxon>
        <taxon>Cytophagia</taxon>
        <taxon>Cytophagales</taxon>
        <taxon>Hymenobacteraceae</taxon>
        <taxon>Pontibacter</taxon>
    </lineage>
</organism>
<reference evidence="1 2" key="1">
    <citation type="submission" date="2020-09" db="EMBL/GenBank/DDBJ databases">
        <title>Genome sequencing and assembly of Pontibacter sp.</title>
        <authorList>
            <person name="Chhetri G."/>
        </authorList>
    </citation>
    <scope>NUCLEOTIDE SEQUENCE [LARGE SCALE GENOMIC DNA]</scope>
    <source>
        <strain evidence="1 2">JH31</strain>
    </source>
</reference>
<accession>A0ABR7XG67</accession>
<keyword evidence="2" id="KW-1185">Reference proteome</keyword>
<dbReference type="RefSeq" id="WP_191182492.1">
    <property type="nucleotide sequence ID" value="NZ_JACXAJ010000001.1"/>
</dbReference>
<proteinExistence type="predicted"/>
<name>A0ABR7XG67_9BACT</name>
<comment type="caution">
    <text evidence="1">The sequence shown here is derived from an EMBL/GenBank/DDBJ whole genome shotgun (WGS) entry which is preliminary data.</text>
</comment>
<protein>
    <submittedName>
        <fullName evidence="1">Uncharacterized protein</fullName>
    </submittedName>
</protein>
<gene>
    <name evidence="1" type="ORF">H9Q13_04355</name>
</gene>
<sequence>MLVLYLTGSIAAFLRSAHMGKVSAGNWSEFYTLEYDRAILLIRLSCRRFV</sequence>
<dbReference type="EMBL" id="JACXAJ010000001">
    <property type="protein sequence ID" value="MBD1396386.1"/>
    <property type="molecule type" value="Genomic_DNA"/>
</dbReference>
<evidence type="ECO:0000313" key="1">
    <source>
        <dbReference type="EMBL" id="MBD1396386.1"/>
    </source>
</evidence>